<name>A0A815Z5I4_9BILA</name>
<dbReference type="EMBL" id="CAJNOV010015737">
    <property type="protein sequence ID" value="CAF1579016.1"/>
    <property type="molecule type" value="Genomic_DNA"/>
</dbReference>
<dbReference type="Proteomes" id="UP000663855">
    <property type="component" value="Unassembled WGS sequence"/>
</dbReference>
<evidence type="ECO:0000313" key="3">
    <source>
        <dbReference type="Proteomes" id="UP000663855"/>
    </source>
</evidence>
<protein>
    <submittedName>
        <fullName evidence="1">Uncharacterized protein</fullName>
    </submittedName>
</protein>
<sequence>MEQNNKNLTNSNLNEQNLRYKRELSRLRSIKYRNSLRDRCRPSTTSSNSQDITSQVISFNSIDHQGSSTQAKMPADKLSNVVDDDDDHFDQIEQNFSEDVPSCDGRLNDDDFFLTSDEIENSNDNDYNDIDSSSDDSSIDILDDGQNRLNKHCFDLVNFIRLSNLNKKNTNHLLKLINDLCSDKNLPRTDKQLWQQVGVEFNYQLFIYCTNCMTLLKNVNDNCDLCINKPSVINLELILFSIENELYRIVKMNEEFLKGNHLHGGGDLIYGKLFFFLRILFVFFSGGNVYQSKRKNNPLMLIVSTDGKPTTKNSRSSMWSVLATIAEIPLPCREYKENVVLLGLWHSTKSSPVNILLGSIVDNIKKLQMSGLDIPFQGKAYLSQFASSYSKCGELYSTHALIHLYEQSLSFGSLSSHSLLSTESYLHHLHKLAHGTISLGQQMAHWHMVDRHLQTSKIKFSATLFETKKFLEKTFFNYNVKDMFEEEFTKCFLEYFGIVPVDTIKYYSRYQSGLTIYHSISYSKRKTSSSYNVSIIDDSNAKRSITGQIIFFFEFNGKNFLFFKKLKLSDLKFSSFIQTNNELEQWSNFLNSYYYFVHSSSTLFDICLCTNIYRKCLLLPFDNKFSLCTEIELETEHD</sequence>
<evidence type="ECO:0000313" key="2">
    <source>
        <dbReference type="EMBL" id="CAF3797024.1"/>
    </source>
</evidence>
<dbReference type="EMBL" id="CAJOBI010000132">
    <property type="protein sequence ID" value="CAF3797024.1"/>
    <property type="molecule type" value="Genomic_DNA"/>
</dbReference>
<evidence type="ECO:0000313" key="1">
    <source>
        <dbReference type="EMBL" id="CAF1579016.1"/>
    </source>
</evidence>
<gene>
    <name evidence="1" type="ORF">CJN711_LOCUS32780</name>
    <name evidence="2" type="ORF">SMN809_LOCUS959</name>
</gene>
<accession>A0A815Z5I4</accession>
<reference evidence="1" key="1">
    <citation type="submission" date="2021-02" db="EMBL/GenBank/DDBJ databases">
        <authorList>
            <person name="Nowell W R."/>
        </authorList>
    </citation>
    <scope>NUCLEOTIDE SEQUENCE</scope>
</reference>
<dbReference type="AlphaFoldDB" id="A0A815Z5I4"/>
<organism evidence="1 3">
    <name type="scientific">Rotaria magnacalcarata</name>
    <dbReference type="NCBI Taxonomy" id="392030"/>
    <lineage>
        <taxon>Eukaryota</taxon>
        <taxon>Metazoa</taxon>
        <taxon>Spiralia</taxon>
        <taxon>Gnathifera</taxon>
        <taxon>Rotifera</taxon>
        <taxon>Eurotatoria</taxon>
        <taxon>Bdelloidea</taxon>
        <taxon>Philodinida</taxon>
        <taxon>Philodinidae</taxon>
        <taxon>Rotaria</taxon>
    </lineage>
</organism>
<proteinExistence type="predicted"/>
<dbReference type="Proteomes" id="UP000676336">
    <property type="component" value="Unassembled WGS sequence"/>
</dbReference>
<comment type="caution">
    <text evidence="1">The sequence shown here is derived from an EMBL/GenBank/DDBJ whole genome shotgun (WGS) entry which is preliminary data.</text>
</comment>